<dbReference type="GO" id="GO:0009916">
    <property type="term" value="F:alternative oxidase activity"/>
    <property type="evidence" value="ECO:0000318"/>
    <property type="project" value="GO_Central"/>
</dbReference>
<sequence length="279" mass="31939">MVGLGSMVLLVNLKFGLSRKFHSVQATILQENEEKVTVEESFQSNSFPEDDSKGCSGAPQDSSSSSVLNRWVIKFEQSFNVFLTESVIKILDTLYHDRDYARFFVLETIARVPYFGECLSFFISSTGLALWEGLMISLEKFSSVWPLKSADIFHEMIEQPLLRGTYLQVCTYWRLRAFLFHMLVGGKNTNSLNLLKNLYDVFLNIRDDEAEHCKTMKACQTHGNLRSPHSYPEDAFDDESGSILPQAECEESFIKHDIAFTGSCLWFLVYQWGIDRKIS</sequence>
<protein>
    <submittedName>
        <fullName evidence="2">Uncharacterized protein</fullName>
    </submittedName>
</protein>
<dbReference type="GO" id="GO:0016117">
    <property type="term" value="P:carotenoid biosynthetic process"/>
    <property type="evidence" value="ECO:0000318"/>
    <property type="project" value="GO_Central"/>
</dbReference>
<dbReference type="GO" id="GO:0009579">
    <property type="term" value="C:thylakoid"/>
    <property type="evidence" value="ECO:0000318"/>
    <property type="project" value="GO_Central"/>
</dbReference>
<dbReference type="AlphaFoldDB" id="F6I7J6"/>
<dbReference type="PANTHER" id="PTHR31803:SF10">
    <property type="entry name" value="UBIQUINOL OXIDASE 4, CHLOROPLASTIC_CHROMOPLASTIC"/>
    <property type="match status" value="1"/>
</dbReference>
<dbReference type="InterPro" id="IPR002680">
    <property type="entry name" value="AOX"/>
</dbReference>
<dbReference type="PANTHER" id="PTHR31803">
    <property type="entry name" value="ALTERNATIVE OXIDASE"/>
    <property type="match status" value="1"/>
</dbReference>
<dbReference type="Proteomes" id="UP000009183">
    <property type="component" value="Chromosome 10"/>
</dbReference>
<dbReference type="GO" id="GO:0010230">
    <property type="term" value="P:alternative respiration"/>
    <property type="evidence" value="ECO:0000318"/>
    <property type="project" value="GO_Central"/>
</dbReference>
<dbReference type="GO" id="GO:0005739">
    <property type="term" value="C:mitochondrion"/>
    <property type="evidence" value="ECO:0000318"/>
    <property type="project" value="GO_Central"/>
</dbReference>
<organism evidence="2 3">
    <name type="scientific">Vitis vinifera</name>
    <name type="common">Grape</name>
    <dbReference type="NCBI Taxonomy" id="29760"/>
    <lineage>
        <taxon>Eukaryota</taxon>
        <taxon>Viridiplantae</taxon>
        <taxon>Streptophyta</taxon>
        <taxon>Embryophyta</taxon>
        <taxon>Tracheophyta</taxon>
        <taxon>Spermatophyta</taxon>
        <taxon>Magnoliopsida</taxon>
        <taxon>eudicotyledons</taxon>
        <taxon>Gunneridae</taxon>
        <taxon>Pentapetalae</taxon>
        <taxon>rosids</taxon>
        <taxon>Vitales</taxon>
        <taxon>Vitaceae</taxon>
        <taxon>Viteae</taxon>
        <taxon>Vitis</taxon>
    </lineage>
</organism>
<keyword evidence="3" id="KW-1185">Reference proteome</keyword>
<evidence type="ECO:0000313" key="3">
    <source>
        <dbReference type="Proteomes" id="UP000009183"/>
    </source>
</evidence>
<dbReference type="HOGENOM" id="CLU_057018_0_0_1"/>
<accession>F6I7J6</accession>
<dbReference type="EMBL" id="FN596802">
    <property type="protein sequence ID" value="CCB62914.1"/>
    <property type="molecule type" value="Genomic_DNA"/>
</dbReference>
<dbReference type="STRING" id="29760.F6I7J6"/>
<proteinExistence type="predicted"/>
<evidence type="ECO:0000256" key="1">
    <source>
        <dbReference type="SAM" id="MobiDB-lite"/>
    </source>
</evidence>
<feature type="region of interest" description="Disordered" evidence="1">
    <location>
        <begin position="44"/>
        <end position="64"/>
    </location>
</feature>
<name>F6I7J6_VITVI</name>
<evidence type="ECO:0000313" key="2">
    <source>
        <dbReference type="EMBL" id="CCB62914.1"/>
    </source>
</evidence>
<dbReference type="InParanoid" id="F6I7J6"/>
<dbReference type="eggNOG" id="ENOG502QRMM">
    <property type="taxonomic scope" value="Eukaryota"/>
</dbReference>
<gene>
    <name evidence="2" type="ordered locus">VIT_10s0523g00040</name>
</gene>
<reference evidence="3" key="1">
    <citation type="journal article" date="2007" name="Nature">
        <title>The grapevine genome sequence suggests ancestral hexaploidization in major angiosperm phyla.</title>
        <authorList>
            <consortium name="The French-Italian Public Consortium for Grapevine Genome Characterization."/>
            <person name="Jaillon O."/>
            <person name="Aury J.-M."/>
            <person name="Noel B."/>
            <person name="Policriti A."/>
            <person name="Clepet C."/>
            <person name="Casagrande A."/>
            <person name="Choisne N."/>
            <person name="Aubourg S."/>
            <person name="Vitulo N."/>
            <person name="Jubin C."/>
            <person name="Vezzi A."/>
            <person name="Legeai F."/>
            <person name="Hugueney P."/>
            <person name="Dasilva C."/>
            <person name="Horner D."/>
            <person name="Mica E."/>
            <person name="Jublot D."/>
            <person name="Poulain J."/>
            <person name="Bruyere C."/>
            <person name="Billault A."/>
            <person name="Segurens B."/>
            <person name="Gouyvenoux M."/>
            <person name="Ugarte E."/>
            <person name="Cattonaro F."/>
            <person name="Anthouard V."/>
            <person name="Vico V."/>
            <person name="Del Fabbro C."/>
            <person name="Alaux M."/>
            <person name="Di Gaspero G."/>
            <person name="Dumas V."/>
            <person name="Felice N."/>
            <person name="Paillard S."/>
            <person name="Juman I."/>
            <person name="Moroldo M."/>
            <person name="Scalabrin S."/>
            <person name="Canaguier A."/>
            <person name="Le Clainche I."/>
            <person name="Malacrida G."/>
            <person name="Durand E."/>
            <person name="Pesole G."/>
            <person name="Laucou V."/>
            <person name="Chatelet P."/>
            <person name="Merdinoglu D."/>
            <person name="Delledonne M."/>
            <person name="Pezzotti M."/>
            <person name="Lecharny A."/>
            <person name="Scarpelli C."/>
            <person name="Artiguenave F."/>
            <person name="Pe M.E."/>
            <person name="Valle G."/>
            <person name="Morgante M."/>
            <person name="Caboche M."/>
            <person name="Adam-Blondon A.-F."/>
            <person name="Weissenbach J."/>
            <person name="Quetier F."/>
            <person name="Wincker P."/>
        </authorList>
    </citation>
    <scope>NUCLEOTIDE SEQUENCE [LARGE SCALE GENOMIC DNA]</scope>
    <source>
        <strain evidence="3">cv. Pinot noir / PN40024</strain>
    </source>
</reference>
<dbReference type="PaxDb" id="29760-VIT_10s0523g00040.t01"/>